<sequence>MRLTRSRARQKYRFSAVPLRLPEKPGSQRYCGYCYAGKFSQNGLGTRRAVPIVNFEGAATCRASADPSISRYIFIKIRPPWLNAPRISLLPRAKKPLPTEAFFA</sequence>
<dbReference type="AlphaFoldDB" id="A0A212KYT5"/>
<proteinExistence type="predicted"/>
<dbReference type="EMBL" id="FMJC01000001">
    <property type="protein sequence ID" value="SCM70289.1"/>
    <property type="molecule type" value="Genomic_DNA"/>
</dbReference>
<accession>A0A212KYT5</accession>
<gene>
    <name evidence="1" type="ORF">KL86DES1_10313</name>
</gene>
<evidence type="ECO:0000313" key="1">
    <source>
        <dbReference type="EMBL" id="SCM70289.1"/>
    </source>
</evidence>
<name>A0A212KYT5_9BACT</name>
<reference evidence="1" key="1">
    <citation type="submission" date="2016-08" db="EMBL/GenBank/DDBJ databases">
        <authorList>
            <person name="Seilhamer J.J."/>
        </authorList>
    </citation>
    <scope>NUCLEOTIDE SEQUENCE</scope>
    <source>
        <strain evidence="1">86-1</strain>
    </source>
</reference>
<organism evidence="1">
    <name type="scientific">uncultured Desulfovibrio sp</name>
    <dbReference type="NCBI Taxonomy" id="167968"/>
    <lineage>
        <taxon>Bacteria</taxon>
        <taxon>Pseudomonadati</taxon>
        <taxon>Thermodesulfobacteriota</taxon>
        <taxon>Desulfovibrionia</taxon>
        <taxon>Desulfovibrionales</taxon>
        <taxon>Desulfovibrionaceae</taxon>
        <taxon>Desulfovibrio</taxon>
        <taxon>environmental samples</taxon>
    </lineage>
</organism>
<protein>
    <submittedName>
        <fullName evidence="1">Uncharacterized protein</fullName>
    </submittedName>
</protein>